<keyword evidence="3" id="KW-1185">Reference proteome</keyword>
<dbReference type="Pfam" id="PF00650">
    <property type="entry name" value="CRAL_TRIO"/>
    <property type="match status" value="1"/>
</dbReference>
<dbReference type="InterPro" id="IPR052578">
    <property type="entry name" value="PI_Transfer_CRAL-TRIO"/>
</dbReference>
<dbReference type="InterPro" id="IPR011074">
    <property type="entry name" value="CRAL/TRIO_N_dom"/>
</dbReference>
<reference evidence="2 3" key="1">
    <citation type="submission" date="2024-01" db="EMBL/GenBank/DDBJ databases">
        <title>Comparative genomics of Cryptococcus and Kwoniella reveals pathogenesis evolution and contrasting modes of karyotype evolution via chromosome fusion or intercentromeric recombination.</title>
        <authorList>
            <person name="Coelho M.A."/>
            <person name="David-Palma M."/>
            <person name="Shea T."/>
            <person name="Bowers K."/>
            <person name="McGinley-Smith S."/>
            <person name="Mohammad A.W."/>
            <person name="Gnirke A."/>
            <person name="Yurkov A.M."/>
            <person name="Nowrousian M."/>
            <person name="Sun S."/>
            <person name="Cuomo C.A."/>
            <person name="Heitman J."/>
        </authorList>
    </citation>
    <scope>NUCLEOTIDE SEQUENCE [LARGE SCALE GENOMIC DNA]</scope>
    <source>
        <strain evidence="2">CBS 11374</strain>
    </source>
</reference>
<organism evidence="2 3">
    <name type="scientific">Kwoniella shivajii</name>
    <dbReference type="NCBI Taxonomy" id="564305"/>
    <lineage>
        <taxon>Eukaryota</taxon>
        <taxon>Fungi</taxon>
        <taxon>Dikarya</taxon>
        <taxon>Basidiomycota</taxon>
        <taxon>Agaricomycotina</taxon>
        <taxon>Tremellomycetes</taxon>
        <taxon>Tremellales</taxon>
        <taxon>Cryptococcaceae</taxon>
        <taxon>Kwoniella</taxon>
    </lineage>
</organism>
<dbReference type="Proteomes" id="UP001329825">
    <property type="component" value="Chromosome 1"/>
</dbReference>
<dbReference type="RefSeq" id="XP_062788994.1">
    <property type="nucleotide sequence ID" value="XM_062932943.1"/>
</dbReference>
<dbReference type="InterPro" id="IPR036273">
    <property type="entry name" value="CRAL/TRIO_N_dom_sf"/>
</dbReference>
<gene>
    <name evidence="2" type="ORF">IL334_001185</name>
</gene>
<dbReference type="InterPro" id="IPR001251">
    <property type="entry name" value="CRAL-TRIO_dom"/>
</dbReference>
<dbReference type="PANTHER" id="PTHR45824">
    <property type="entry name" value="GH16843P"/>
    <property type="match status" value="1"/>
</dbReference>
<accession>A0ABZ1CR73</accession>
<dbReference type="Gene3D" id="3.40.525.10">
    <property type="entry name" value="CRAL-TRIO lipid binding domain"/>
    <property type="match status" value="1"/>
</dbReference>
<dbReference type="PANTHER" id="PTHR45824:SF29">
    <property type="entry name" value="GH16843P"/>
    <property type="match status" value="1"/>
</dbReference>
<dbReference type="Pfam" id="PF03765">
    <property type="entry name" value="CRAL_TRIO_N"/>
    <property type="match status" value="1"/>
</dbReference>
<name>A0ABZ1CR73_9TREE</name>
<sequence length="325" mass="37288">MSASFTVDLLSPPSTVKTVASPGLTEDQQAKLHNLEQHFGQQNFKLPISENAEQGRELTEREMMYMSRETFVRYLIATKWDLQATIIRLEACIVWRRTEDIENVERMAAECSPESQQGKYTLMGFSTKGQPIISIYPNRKNMPYEEKRTFEGFSGRANGMVYMLERARDLMPAGVTNALVIFNFTGKKQGPSTPISVITQANHILSSYYPETLGLNIFQNMPWLYKTLISIVWPFVDPNTKMKVKFASAEDQELVKDGDIDANQLVKEAGGDLEISYDHDTYWPSLVQTCLKLRADEEERWRALGERRVGREEKFFKRAVPLYKV</sequence>
<protein>
    <recommendedName>
        <fullName evidence="1">CRAL-TRIO domain-containing protein</fullName>
    </recommendedName>
</protein>
<proteinExistence type="predicted"/>
<evidence type="ECO:0000259" key="1">
    <source>
        <dbReference type="PROSITE" id="PS50191"/>
    </source>
</evidence>
<feature type="domain" description="CRAL-TRIO" evidence="1">
    <location>
        <begin position="110"/>
        <end position="277"/>
    </location>
</feature>
<dbReference type="SMART" id="SM01100">
    <property type="entry name" value="CRAL_TRIO_N"/>
    <property type="match status" value="1"/>
</dbReference>
<evidence type="ECO:0000313" key="2">
    <source>
        <dbReference type="EMBL" id="WRT64254.1"/>
    </source>
</evidence>
<dbReference type="GeneID" id="87953316"/>
<dbReference type="PROSITE" id="PS50191">
    <property type="entry name" value="CRAL_TRIO"/>
    <property type="match status" value="1"/>
</dbReference>
<dbReference type="SUPFAM" id="SSF46938">
    <property type="entry name" value="CRAL/TRIO N-terminal domain"/>
    <property type="match status" value="1"/>
</dbReference>
<evidence type="ECO:0000313" key="3">
    <source>
        <dbReference type="Proteomes" id="UP001329825"/>
    </source>
</evidence>
<dbReference type="EMBL" id="CP141881">
    <property type="protein sequence ID" value="WRT64254.1"/>
    <property type="molecule type" value="Genomic_DNA"/>
</dbReference>
<dbReference type="CDD" id="cd00170">
    <property type="entry name" value="SEC14"/>
    <property type="match status" value="1"/>
</dbReference>
<dbReference type="SMART" id="SM00516">
    <property type="entry name" value="SEC14"/>
    <property type="match status" value="1"/>
</dbReference>
<dbReference type="InterPro" id="IPR036865">
    <property type="entry name" value="CRAL-TRIO_dom_sf"/>
</dbReference>
<dbReference type="SUPFAM" id="SSF52087">
    <property type="entry name" value="CRAL/TRIO domain"/>
    <property type="match status" value="1"/>
</dbReference>